<dbReference type="InterPro" id="IPR002104">
    <property type="entry name" value="Integrase_catalytic"/>
</dbReference>
<evidence type="ECO:0000256" key="4">
    <source>
        <dbReference type="ARBA" id="ARBA00023172"/>
    </source>
</evidence>
<dbReference type="Proteomes" id="UP000295341">
    <property type="component" value="Unassembled WGS sequence"/>
</dbReference>
<evidence type="ECO:0000259" key="6">
    <source>
        <dbReference type="PROSITE" id="PS51898"/>
    </source>
</evidence>
<keyword evidence="2" id="KW-0229">DNA integration</keyword>
<dbReference type="SUPFAM" id="SSF56349">
    <property type="entry name" value="DNA breaking-rejoining enzymes"/>
    <property type="match status" value="1"/>
</dbReference>
<evidence type="ECO:0000256" key="1">
    <source>
        <dbReference type="ARBA" id="ARBA00008857"/>
    </source>
</evidence>
<accession>A0A4R7NYU4</accession>
<dbReference type="InterPro" id="IPR013762">
    <property type="entry name" value="Integrase-like_cat_sf"/>
</dbReference>
<name>A0A4R7NYU4_9GAMM</name>
<gene>
    <name evidence="8" type="ORF">DFR24_4358</name>
</gene>
<reference evidence="8 9" key="1">
    <citation type="submission" date="2019-03" db="EMBL/GenBank/DDBJ databases">
        <title>Genomic Encyclopedia of Type Strains, Phase IV (KMG-IV): sequencing the most valuable type-strain genomes for metagenomic binning, comparative biology and taxonomic classification.</title>
        <authorList>
            <person name="Goeker M."/>
        </authorList>
    </citation>
    <scope>NUCLEOTIDE SEQUENCE [LARGE SCALE GENOMIC DNA]</scope>
    <source>
        <strain evidence="8 9">DSM 26377</strain>
    </source>
</reference>
<evidence type="ECO:0000256" key="3">
    <source>
        <dbReference type="ARBA" id="ARBA00023125"/>
    </source>
</evidence>
<dbReference type="GO" id="GO:0015074">
    <property type="term" value="P:DNA integration"/>
    <property type="evidence" value="ECO:0007669"/>
    <property type="project" value="UniProtKB-KW"/>
</dbReference>
<comment type="caution">
    <text evidence="8">The sequence shown here is derived from an EMBL/GenBank/DDBJ whole genome shotgun (WGS) entry which is preliminary data.</text>
</comment>
<feature type="domain" description="Core-binding (CB)" evidence="7">
    <location>
        <begin position="10"/>
        <end position="93"/>
    </location>
</feature>
<evidence type="ECO:0000313" key="9">
    <source>
        <dbReference type="Proteomes" id="UP000295341"/>
    </source>
</evidence>
<dbReference type="AlphaFoldDB" id="A0A4R7NYU4"/>
<dbReference type="InterPro" id="IPR044068">
    <property type="entry name" value="CB"/>
</dbReference>
<dbReference type="RefSeq" id="WP_133883484.1">
    <property type="nucleotide sequence ID" value="NZ_MWIN01000013.1"/>
</dbReference>
<keyword evidence="4" id="KW-0233">DNA recombination</keyword>
<dbReference type="InterPro" id="IPR010998">
    <property type="entry name" value="Integrase_recombinase_N"/>
</dbReference>
<evidence type="ECO:0000259" key="7">
    <source>
        <dbReference type="PROSITE" id="PS51900"/>
    </source>
</evidence>
<dbReference type="PANTHER" id="PTHR30349:SF64">
    <property type="entry name" value="PROPHAGE INTEGRASE INTD-RELATED"/>
    <property type="match status" value="1"/>
</dbReference>
<evidence type="ECO:0000256" key="5">
    <source>
        <dbReference type="PROSITE-ProRule" id="PRU01248"/>
    </source>
</evidence>
<dbReference type="PANTHER" id="PTHR30349">
    <property type="entry name" value="PHAGE INTEGRASE-RELATED"/>
    <property type="match status" value="1"/>
</dbReference>
<dbReference type="Gene3D" id="1.10.443.10">
    <property type="entry name" value="Intergrase catalytic core"/>
    <property type="match status" value="1"/>
</dbReference>
<organism evidence="8 9">
    <name type="scientific">Panacagrimonas perspica</name>
    <dbReference type="NCBI Taxonomy" id="381431"/>
    <lineage>
        <taxon>Bacteria</taxon>
        <taxon>Pseudomonadati</taxon>
        <taxon>Pseudomonadota</taxon>
        <taxon>Gammaproteobacteria</taxon>
        <taxon>Nevskiales</taxon>
        <taxon>Nevskiaceae</taxon>
        <taxon>Panacagrimonas</taxon>
    </lineage>
</organism>
<dbReference type="OrthoDB" id="9801717at2"/>
<dbReference type="NCBIfam" id="TIGR02249">
    <property type="entry name" value="integrase_gron"/>
    <property type="match status" value="1"/>
</dbReference>
<dbReference type="Gene3D" id="1.10.150.130">
    <property type="match status" value="1"/>
</dbReference>
<dbReference type="PROSITE" id="PS51898">
    <property type="entry name" value="TYR_RECOMBINASE"/>
    <property type="match status" value="1"/>
</dbReference>
<protein>
    <submittedName>
        <fullName evidence="8">Integron integrase</fullName>
    </submittedName>
</protein>
<dbReference type="PROSITE" id="PS51900">
    <property type="entry name" value="CB"/>
    <property type="match status" value="1"/>
</dbReference>
<sequence length="327" mass="37616">MSPDENPTPLLQPKLLDRLRDEMRRRNLSLRTEKTYQHWNRRYIIFHGKRHPKEMGEPEITQFLTHLARDRHCSASTQNQALASILFLYKWILRQPVDWVDTFQRAKKPQRLPQVFSQEECRHVLAALSGTRWLMASLLYGAGLRLTECITLRVKDIDLTRLQITVRDGKGAKDRVTILPKALVPSLQIHLDKARELHQLDLGQGFGEASLPYALARKYPKAGFDWGWQYVFPSAKRSVDPYSGRTKRHHVFPDTLQRAVKGAIRTAGITKHTSCHTFRHSFATHLLERGQDIRTIQELLGHNDVATTMIYTHVLGKGVQGVISPLD</sequence>
<evidence type="ECO:0000256" key="2">
    <source>
        <dbReference type="ARBA" id="ARBA00022908"/>
    </source>
</evidence>
<keyword evidence="9" id="KW-1185">Reference proteome</keyword>
<dbReference type="Pfam" id="PF13495">
    <property type="entry name" value="Phage_int_SAM_4"/>
    <property type="match status" value="1"/>
</dbReference>
<dbReference type="InterPro" id="IPR011010">
    <property type="entry name" value="DNA_brk_join_enz"/>
</dbReference>
<dbReference type="GO" id="GO:0003677">
    <property type="term" value="F:DNA binding"/>
    <property type="evidence" value="ECO:0007669"/>
    <property type="project" value="UniProtKB-UniRule"/>
</dbReference>
<dbReference type="InterPro" id="IPR050090">
    <property type="entry name" value="Tyrosine_recombinase_XerCD"/>
</dbReference>
<evidence type="ECO:0000313" key="8">
    <source>
        <dbReference type="EMBL" id="TDU25911.1"/>
    </source>
</evidence>
<dbReference type="Pfam" id="PF00589">
    <property type="entry name" value="Phage_integrase"/>
    <property type="match status" value="1"/>
</dbReference>
<proteinExistence type="inferred from homology"/>
<dbReference type="InterPro" id="IPR004107">
    <property type="entry name" value="Integrase_SAM-like_N"/>
</dbReference>
<dbReference type="InterPro" id="IPR011946">
    <property type="entry name" value="Integrase_integron-type"/>
</dbReference>
<keyword evidence="3 5" id="KW-0238">DNA-binding</keyword>
<feature type="domain" description="Tyr recombinase" evidence="6">
    <location>
        <begin position="111"/>
        <end position="324"/>
    </location>
</feature>
<dbReference type="GO" id="GO:0006310">
    <property type="term" value="P:DNA recombination"/>
    <property type="evidence" value="ECO:0007669"/>
    <property type="project" value="UniProtKB-KW"/>
</dbReference>
<comment type="similarity">
    <text evidence="1">Belongs to the 'phage' integrase family.</text>
</comment>
<dbReference type="CDD" id="cd01193">
    <property type="entry name" value="INT_IntI_C"/>
    <property type="match status" value="1"/>
</dbReference>
<dbReference type="EMBL" id="SOBT01000011">
    <property type="protein sequence ID" value="TDU25911.1"/>
    <property type="molecule type" value="Genomic_DNA"/>
</dbReference>